<name>A0ACA9MBU0_9GLOM</name>
<reference evidence="1" key="1">
    <citation type="submission" date="2021-06" db="EMBL/GenBank/DDBJ databases">
        <authorList>
            <person name="Kallberg Y."/>
            <person name="Tangrot J."/>
            <person name="Rosling A."/>
        </authorList>
    </citation>
    <scope>NUCLEOTIDE SEQUENCE</scope>
    <source>
        <strain evidence="1">CL356</strain>
    </source>
</reference>
<accession>A0ACA9MBU0</accession>
<gene>
    <name evidence="1" type="ORF">ACOLOM_LOCUS5907</name>
</gene>
<dbReference type="EMBL" id="CAJVPT010011441">
    <property type="protein sequence ID" value="CAG8579359.1"/>
    <property type="molecule type" value="Genomic_DNA"/>
</dbReference>
<evidence type="ECO:0000313" key="2">
    <source>
        <dbReference type="Proteomes" id="UP000789525"/>
    </source>
</evidence>
<proteinExistence type="predicted"/>
<feature type="non-terminal residue" evidence="1">
    <location>
        <position position="1"/>
    </location>
</feature>
<protein>
    <submittedName>
        <fullName evidence="1">6455_t:CDS:1</fullName>
    </submittedName>
</protein>
<dbReference type="Proteomes" id="UP000789525">
    <property type="component" value="Unassembled WGS sequence"/>
</dbReference>
<comment type="caution">
    <text evidence="1">The sequence shown here is derived from an EMBL/GenBank/DDBJ whole genome shotgun (WGS) entry which is preliminary data.</text>
</comment>
<organism evidence="1 2">
    <name type="scientific">Acaulospora colombiana</name>
    <dbReference type="NCBI Taxonomy" id="27376"/>
    <lineage>
        <taxon>Eukaryota</taxon>
        <taxon>Fungi</taxon>
        <taxon>Fungi incertae sedis</taxon>
        <taxon>Mucoromycota</taxon>
        <taxon>Glomeromycotina</taxon>
        <taxon>Glomeromycetes</taxon>
        <taxon>Diversisporales</taxon>
        <taxon>Acaulosporaceae</taxon>
        <taxon>Acaulospora</taxon>
    </lineage>
</organism>
<keyword evidence="2" id="KW-1185">Reference proteome</keyword>
<sequence>EEFSMTANTRSISLTTRSSQRSNFPRSRSFDDNSSVGEAQSVISENGTIGNRHVKDLPLNSRDFVEAIGSFDDSTTGDGGSRVFNRIESFSGENRSDISLAVANPLRLPIKTRDPGDIIENKRRQGRLLLVSLLEDFCSLYVTNPEKNQKLFYAICKSLSAMGIIDEEALNSIKQEQSSHMIVSSAPETSTSKSGNDLDDIRNVNSRNFRNITFGDILDLHNSRYSNDFVEIKLLGKGGFASVWQAKNKLDGVHYAIKKVKLQGNKILGEKEKIFREIKSLARLEHTNVVRYYSSWLEYAYNRKREESFEVSQDLSDAVNSLGFQTSNDANDDSDIFRMSFTDEDTREKDYSGVDFVGEVHSESSVDTQSQSCDDSFESHQRPCESLNVVKDWTLFIQMQLCHTTLYDYLKRRDTSLLTKKDPLNAINRQVTIELFRGIVRGVAYIHEQGLIHRDLKPGNIFMDLVHETGQSNADGSRLVPKIGDFGLVTAAYEDHLDLPMDDYNYIDPRSFKSFNFGSAPEDSGNRSHLINKRSNSLSYGSQSRTTGVGTVTYASPEQLAKPVRPYNEKVDIYSLGIIFFELYFPFSTGHERVKVLKELRDGFLPNEFVQRFPKEAAFILWMIAEDPNKRPDAKQILEFDLLAEPIHGEHEMQHKLVKSTQVEVIRI</sequence>
<evidence type="ECO:0000313" key="1">
    <source>
        <dbReference type="EMBL" id="CAG8579359.1"/>
    </source>
</evidence>